<name>A0A096MLE1_PAPAN</name>
<evidence type="ECO:0000313" key="12">
    <source>
        <dbReference type="Proteomes" id="UP000028761"/>
    </source>
</evidence>
<keyword evidence="8 10" id="KW-0472">Membrane</keyword>
<keyword evidence="3" id="KW-0813">Transport</keyword>
<dbReference type="HOGENOM" id="CLU_007946_3_0_1"/>
<feature type="transmembrane region" description="Helical" evidence="10">
    <location>
        <begin position="207"/>
        <end position="224"/>
    </location>
</feature>
<feature type="transmembrane region" description="Helical" evidence="10">
    <location>
        <begin position="408"/>
        <end position="427"/>
    </location>
</feature>
<sequence length="551" mass="61844">MCHIYFVTYYFLSPSSTSILLIIKTKLYLMKREQKGQHYFISGIHQHPLQLHRQENLEIVIYIEFENSSITMDRGKKIQLKRVFGYCWGTSFLLINIIGAGIFVSPKGVLAYSCMNVGVSLCVWAGCAVLAMTSTLCSAEISISFPCSGAQYYFLKRYFGSTVAFLNLWTSLFLGSGVVAGQALLLAEYSIQPFFPSCSVPKLPKKCLALAMLWIVGILTSRGVKEVTWLQMASSVLKVSILGFISLTGVVFLVRGKKENVERFQNAFDAEFPDISHLIQAIFQGYFAYSGGACFTLIAGELKKPRTTIPKCIFTALPLVTVVYLLVNISYLTVLTPREILSSDAVAITWANRVFPSLAWIMPFAISTSLFSNLLISIFKSSRPIYLASQEGQLPLLFNTLNSHSSPFTAVLLLVTLGSLAIILTSLIDLINYIFFTNSLWSILLMIGILRRRYQEPNLSIPYKVFLPFPLTTIVIDVGLVVIPLVKSPNVHYVYVLLLVLSGLLFYIPLMHFKIRLAWFEKMTCYLQLLFNICLPDTSEEQMSEVQTVKK</sequence>
<comment type="subcellular location">
    <subcellularLocation>
        <location evidence="1">Apical cell membrane</location>
        <topology evidence="1">Multi-pass membrane protein</topology>
    </subcellularLocation>
</comment>
<evidence type="ECO:0000256" key="5">
    <source>
        <dbReference type="ARBA" id="ARBA00022692"/>
    </source>
</evidence>
<feature type="transmembrane region" description="Helical" evidence="10">
    <location>
        <begin position="354"/>
        <end position="376"/>
    </location>
</feature>
<dbReference type="InterPro" id="IPR002293">
    <property type="entry name" value="AA/rel_permease1"/>
</dbReference>
<dbReference type="Pfam" id="PF13520">
    <property type="entry name" value="AA_permease_2"/>
    <property type="match status" value="1"/>
</dbReference>
<accession>A0A096MLE1</accession>
<evidence type="ECO:0000256" key="3">
    <source>
        <dbReference type="ARBA" id="ARBA00022448"/>
    </source>
</evidence>
<dbReference type="PIRSF" id="PIRSF006060">
    <property type="entry name" value="AA_transporter"/>
    <property type="match status" value="1"/>
</dbReference>
<keyword evidence="9" id="KW-1015">Disulfide bond</keyword>
<evidence type="ECO:0000256" key="2">
    <source>
        <dbReference type="ARBA" id="ARBA00009523"/>
    </source>
</evidence>
<proteinExistence type="inferred from homology"/>
<dbReference type="Bgee" id="ENSPANG00000009669">
    <property type="expression patterns" value="Expressed in metanephros cortex and 17 other cell types or tissues"/>
</dbReference>
<dbReference type="GO" id="GO:0046982">
    <property type="term" value="F:protein heterodimerization activity"/>
    <property type="evidence" value="ECO:0007669"/>
    <property type="project" value="Ensembl"/>
</dbReference>
<dbReference type="Ensembl" id="ENSPANT00000021749.3">
    <property type="protein sequence ID" value="ENSPANP00000000357.1"/>
    <property type="gene ID" value="ENSPANG00000009669.3"/>
</dbReference>
<dbReference type="OMA" id="EGSNWSW"/>
<organism evidence="11 12">
    <name type="scientific">Papio anubis</name>
    <name type="common">Olive baboon</name>
    <dbReference type="NCBI Taxonomy" id="9555"/>
    <lineage>
        <taxon>Eukaryota</taxon>
        <taxon>Metazoa</taxon>
        <taxon>Chordata</taxon>
        <taxon>Craniata</taxon>
        <taxon>Vertebrata</taxon>
        <taxon>Euteleostomi</taxon>
        <taxon>Mammalia</taxon>
        <taxon>Eutheria</taxon>
        <taxon>Euarchontoglires</taxon>
        <taxon>Primates</taxon>
        <taxon>Haplorrhini</taxon>
        <taxon>Catarrhini</taxon>
        <taxon>Cercopithecidae</taxon>
        <taxon>Cercopithecinae</taxon>
        <taxon>Papio</taxon>
    </lineage>
</organism>
<dbReference type="FunFam" id="1.20.1740.10:FF:000036">
    <property type="entry name" value="Solute carrier family 7 member 13"/>
    <property type="match status" value="1"/>
</dbReference>
<keyword evidence="7 10" id="KW-1133">Transmembrane helix</keyword>
<dbReference type="Proteomes" id="UP000028761">
    <property type="component" value="Chromosome 8"/>
</dbReference>
<dbReference type="InterPro" id="IPR050598">
    <property type="entry name" value="AminoAcid_Transporter"/>
</dbReference>
<dbReference type="GO" id="GO:0015179">
    <property type="term" value="F:L-amino acid transmembrane transporter activity"/>
    <property type="evidence" value="ECO:0007669"/>
    <property type="project" value="TreeGrafter"/>
</dbReference>
<evidence type="ECO:0000256" key="10">
    <source>
        <dbReference type="SAM" id="Phobius"/>
    </source>
</evidence>
<keyword evidence="4" id="KW-1003">Cell membrane</keyword>
<dbReference type="GO" id="GO:0016324">
    <property type="term" value="C:apical plasma membrane"/>
    <property type="evidence" value="ECO:0007669"/>
    <property type="project" value="UniProtKB-SubCell"/>
</dbReference>
<reference evidence="11 12" key="1">
    <citation type="submission" date="2012-03" db="EMBL/GenBank/DDBJ databases">
        <title>Whole Genome Assembly of Papio anubis.</title>
        <authorList>
            <person name="Liu Y.L."/>
            <person name="Abraham K.A."/>
            <person name="Akbar H.A."/>
            <person name="Ali S.A."/>
            <person name="Anosike U.A."/>
            <person name="Aqrawi P.A."/>
            <person name="Arias F.A."/>
            <person name="Attaway T.A."/>
            <person name="Awwad R.A."/>
            <person name="Babu C.B."/>
            <person name="Bandaranaike D.B."/>
            <person name="Battles P.B."/>
            <person name="Bell A.B."/>
            <person name="Beltran B.B."/>
            <person name="Berhane-Mersha D.B."/>
            <person name="Bess C.B."/>
            <person name="Bickham C.B."/>
            <person name="Bolden T.B."/>
            <person name="Carter K.C."/>
            <person name="Chau D.C."/>
            <person name="Chavez A.C."/>
            <person name="Clerc-Blankenburg K.C."/>
            <person name="Coyle M.C."/>
            <person name="Dao M.D."/>
            <person name="Davila M.L.D."/>
            <person name="Davy-Carroll L.D."/>
            <person name="Denson S.D."/>
            <person name="Dinh H.D."/>
            <person name="Fernandez S.F."/>
            <person name="Fernando P.F."/>
            <person name="Forbes L.F."/>
            <person name="Francis C.F."/>
            <person name="Francisco L.F."/>
            <person name="Fu Q.F."/>
            <person name="Garcia-Iii R.G."/>
            <person name="Garrett T.G."/>
            <person name="Gross S.G."/>
            <person name="Gubbala S.G."/>
            <person name="Hirani K.H."/>
            <person name="Hogues M.H."/>
            <person name="Hollins B.H."/>
            <person name="Jackson L.J."/>
            <person name="Javaid M.J."/>
            <person name="Jhangiani S.J."/>
            <person name="Johnson A.J."/>
            <person name="Johnson B.J."/>
            <person name="Jones J.J."/>
            <person name="Joshi V.J."/>
            <person name="Kalu J.K."/>
            <person name="Khan N.K."/>
            <person name="Korchina V.K."/>
            <person name="Kovar C.K."/>
            <person name="Lago L.L."/>
            <person name="Lara F.L."/>
            <person name="Le T.-K.L."/>
            <person name="Lee S.L."/>
            <person name="Legall-Iii F.L."/>
            <person name="Lemon S.L."/>
            <person name="Liu J.L."/>
            <person name="Liu Y.-S.L."/>
            <person name="Liyanage D.L."/>
            <person name="Lopez J.L."/>
            <person name="Lorensuhewa L.L."/>
            <person name="Mata R.M."/>
            <person name="Mathew T.M."/>
            <person name="Mercado C.M."/>
            <person name="Mercado I.M."/>
            <person name="Morales K.M."/>
            <person name="Morgan M.M."/>
            <person name="Munidasa M.M."/>
            <person name="Ngo D.N."/>
            <person name="Nguyen L.N."/>
            <person name="Nguyen T.N."/>
            <person name="Nguyen N.N."/>
            <person name="Obregon M.O."/>
            <person name="Okwuonu G.O."/>
            <person name="Ongeri F.O."/>
            <person name="Onwere C.O."/>
            <person name="Osifeso I.O."/>
            <person name="Parra A.P."/>
            <person name="Patil S.P."/>
            <person name="Perez A.P."/>
            <person name="Perez Y.P."/>
            <person name="Pham C.P."/>
            <person name="Pu L.-L.P."/>
            <person name="Puazo M.P."/>
            <person name="Quiroz J.Q."/>
            <person name="Rouhana J.R."/>
            <person name="Ruiz M.R."/>
            <person name="Ruiz S.-J.R."/>
            <person name="Saada N.S."/>
            <person name="Santibanez J.S."/>
            <person name="Scheel M.S."/>
            <person name="Schneider B.S."/>
            <person name="Simmons D.S."/>
            <person name="Sisson I.S."/>
            <person name="Tang L.-Y.T."/>
            <person name="Thornton R.T."/>
            <person name="Tisius J.T."/>
            <person name="Toledanes G.T."/>
            <person name="Trejos Z.T."/>
            <person name="Usmani K.U."/>
            <person name="Varghese R.V."/>
            <person name="Vattathil S.V."/>
            <person name="Vee V.V."/>
            <person name="Walker D.W."/>
            <person name="Weissenberger G.W."/>
            <person name="White C.W."/>
            <person name="Williams A.W."/>
            <person name="Woodworth J.W."/>
            <person name="Wright R.W."/>
            <person name="Zhu Y.Z."/>
            <person name="Han Y.H."/>
            <person name="Newsham I.N."/>
            <person name="Nazareth L.N."/>
            <person name="Worley K.W."/>
            <person name="Muzny D.M."/>
            <person name="Rogers J.R."/>
            <person name="Gibbs R.G."/>
        </authorList>
    </citation>
    <scope>NUCLEOTIDE SEQUENCE [LARGE SCALE GENOMIC DNA]</scope>
</reference>
<keyword evidence="12" id="KW-1185">Reference proteome</keyword>
<feature type="transmembrane region" description="Helical" evidence="10">
    <location>
        <begin position="312"/>
        <end position="334"/>
    </location>
</feature>
<dbReference type="GO" id="GO:0015810">
    <property type="term" value="P:aspartate transmembrane transport"/>
    <property type="evidence" value="ECO:0007669"/>
    <property type="project" value="Ensembl"/>
</dbReference>
<feature type="transmembrane region" description="Helical" evidence="10">
    <location>
        <begin position="236"/>
        <end position="255"/>
    </location>
</feature>
<evidence type="ECO:0000256" key="9">
    <source>
        <dbReference type="ARBA" id="ARBA00023157"/>
    </source>
</evidence>
<dbReference type="GO" id="GO:0015811">
    <property type="term" value="P:L-cystine transport"/>
    <property type="evidence" value="ECO:0007669"/>
    <property type="project" value="Ensembl"/>
</dbReference>
<dbReference type="eggNOG" id="KOG1287">
    <property type="taxonomic scope" value="Eukaryota"/>
</dbReference>
<feature type="transmembrane region" description="Helical" evidence="10">
    <location>
        <begin position="463"/>
        <end position="486"/>
    </location>
</feature>
<gene>
    <name evidence="11" type="primary">SLC7A13</name>
</gene>
<dbReference type="Gene3D" id="1.20.1740.10">
    <property type="entry name" value="Amino acid/polyamine transporter I"/>
    <property type="match status" value="1"/>
</dbReference>
<keyword evidence="5 10" id="KW-0812">Transmembrane</keyword>
<dbReference type="STRING" id="9555.ENSPANP00000000357"/>
<dbReference type="GO" id="GO:0015813">
    <property type="term" value="P:L-glutamate transmembrane transport"/>
    <property type="evidence" value="ECO:0007669"/>
    <property type="project" value="Ensembl"/>
</dbReference>
<feature type="transmembrane region" description="Helical" evidence="10">
    <location>
        <begin position="275"/>
        <end position="300"/>
    </location>
</feature>
<dbReference type="PANTHER" id="PTHR11785">
    <property type="entry name" value="AMINO ACID TRANSPORTER"/>
    <property type="match status" value="1"/>
</dbReference>
<dbReference type="GeneTree" id="ENSGT00940000162798"/>
<evidence type="ECO:0000256" key="6">
    <source>
        <dbReference type="ARBA" id="ARBA00022970"/>
    </source>
</evidence>
<evidence type="ECO:0000313" key="11">
    <source>
        <dbReference type="Ensembl" id="ENSPANP00000000357.1"/>
    </source>
</evidence>
<protein>
    <submittedName>
        <fullName evidence="11">Solute carrier family 7 member 13</fullName>
    </submittedName>
</protein>
<feature type="transmembrane region" description="Helical" evidence="10">
    <location>
        <begin position="433"/>
        <end position="451"/>
    </location>
</feature>
<dbReference type="PANTHER" id="PTHR11785:SF238">
    <property type="entry name" value="SOLUTE CARRIER FAMILY 7 MEMBER 13"/>
    <property type="match status" value="1"/>
</dbReference>
<feature type="transmembrane region" description="Helical" evidence="10">
    <location>
        <begin position="492"/>
        <end position="513"/>
    </location>
</feature>
<comment type="similarity">
    <text evidence="2">Belongs to the amino acid-polyamine-organocation (APC) superfamily.</text>
</comment>
<feature type="transmembrane region" description="Helical" evidence="10">
    <location>
        <begin position="83"/>
        <end position="104"/>
    </location>
</feature>
<feature type="transmembrane region" description="Helical" evidence="10">
    <location>
        <begin position="110"/>
        <end position="137"/>
    </location>
</feature>
<feature type="transmembrane region" description="Helical" evidence="10">
    <location>
        <begin position="158"/>
        <end position="187"/>
    </location>
</feature>
<reference evidence="11" key="3">
    <citation type="submission" date="2025-09" db="UniProtKB">
        <authorList>
            <consortium name="Ensembl"/>
        </authorList>
    </citation>
    <scope>IDENTIFICATION</scope>
</reference>
<reference evidence="11" key="2">
    <citation type="submission" date="2025-08" db="UniProtKB">
        <authorList>
            <consortium name="Ensembl"/>
        </authorList>
    </citation>
    <scope>IDENTIFICATION</scope>
</reference>
<feature type="transmembrane region" description="Helical" evidence="10">
    <location>
        <begin position="6"/>
        <end position="23"/>
    </location>
</feature>
<evidence type="ECO:0000256" key="8">
    <source>
        <dbReference type="ARBA" id="ARBA00023136"/>
    </source>
</evidence>
<dbReference type="ExpressionAtlas" id="A0A096MLE1">
    <property type="expression patterns" value="baseline"/>
</dbReference>
<evidence type="ECO:0000256" key="4">
    <source>
        <dbReference type="ARBA" id="ARBA00022475"/>
    </source>
</evidence>
<keyword evidence="6" id="KW-0029">Amino-acid transport</keyword>
<dbReference type="AlphaFoldDB" id="A0A096MLE1"/>
<evidence type="ECO:0000256" key="7">
    <source>
        <dbReference type="ARBA" id="ARBA00022989"/>
    </source>
</evidence>
<evidence type="ECO:0000256" key="1">
    <source>
        <dbReference type="ARBA" id="ARBA00004424"/>
    </source>
</evidence>